<dbReference type="Proteomes" id="UP001159364">
    <property type="component" value="Linkage Group LG07"/>
</dbReference>
<organism evidence="2 3">
    <name type="scientific">Erythroxylum novogranatense</name>
    <dbReference type="NCBI Taxonomy" id="1862640"/>
    <lineage>
        <taxon>Eukaryota</taxon>
        <taxon>Viridiplantae</taxon>
        <taxon>Streptophyta</taxon>
        <taxon>Embryophyta</taxon>
        <taxon>Tracheophyta</taxon>
        <taxon>Spermatophyta</taxon>
        <taxon>Magnoliopsida</taxon>
        <taxon>eudicotyledons</taxon>
        <taxon>Gunneridae</taxon>
        <taxon>Pentapetalae</taxon>
        <taxon>rosids</taxon>
        <taxon>fabids</taxon>
        <taxon>Malpighiales</taxon>
        <taxon>Erythroxylaceae</taxon>
        <taxon>Erythroxylum</taxon>
    </lineage>
</organism>
<keyword evidence="3" id="KW-1185">Reference proteome</keyword>
<accession>A0AAV8T0U8</accession>
<name>A0AAV8T0U8_9ROSI</name>
<sequence length="251" mass="29263">MGGKGIEVDDAKDWPEKNEYAFLLILYERVKNDPKHAPSFKPSDWEAMDKELTKVIMESYGIEKLKGKYNRLRTKHRQFSELLNHTGVTYESESNTVHAPEEVWQMFFQKNRVFKTFRRKGCSHYELLGQIFNNSTATGHLHHASTQLPPTSDEEREVETEFLNKGVHVNESEKSSADSKKRVIDYPGERRAKKEAKMEMLNGCLEMWASSLTARSNISKLKLKTTIKQIFMKMSTNRKMEWLLSLELNRI</sequence>
<evidence type="ECO:0000313" key="2">
    <source>
        <dbReference type="EMBL" id="KAJ8759894.1"/>
    </source>
</evidence>
<evidence type="ECO:0000313" key="3">
    <source>
        <dbReference type="Proteomes" id="UP001159364"/>
    </source>
</evidence>
<gene>
    <name evidence="2" type="ORF">K2173_009995</name>
</gene>
<comment type="caution">
    <text evidence="2">The sequence shown here is derived from an EMBL/GenBank/DDBJ whole genome shotgun (WGS) entry which is preliminary data.</text>
</comment>
<proteinExistence type="predicted"/>
<dbReference type="PANTHER" id="PTHR47584:SF14">
    <property type="entry name" value="L10-INTERACTING MYB DOMAIN-CONTAINING PROTEIN-LIKE"/>
    <property type="match status" value="1"/>
</dbReference>
<reference evidence="2 3" key="1">
    <citation type="submission" date="2021-09" db="EMBL/GenBank/DDBJ databases">
        <title>Genomic insights and catalytic innovation underlie evolution of tropane alkaloids biosynthesis.</title>
        <authorList>
            <person name="Wang Y.-J."/>
            <person name="Tian T."/>
            <person name="Huang J.-P."/>
            <person name="Huang S.-X."/>
        </authorList>
    </citation>
    <scope>NUCLEOTIDE SEQUENCE [LARGE SCALE GENOMIC DNA]</scope>
    <source>
        <strain evidence="2">KIB-2018</strain>
        <tissue evidence="2">Leaf</tissue>
    </source>
</reference>
<dbReference type="InterPro" id="IPR024752">
    <property type="entry name" value="Myb/SANT-like_dom"/>
</dbReference>
<feature type="domain" description="Myb/SANT-like" evidence="1">
    <location>
        <begin position="14"/>
        <end position="106"/>
    </location>
</feature>
<dbReference type="PANTHER" id="PTHR47584">
    <property type="match status" value="1"/>
</dbReference>
<dbReference type="AlphaFoldDB" id="A0AAV8T0U8"/>
<protein>
    <recommendedName>
        <fullName evidence="1">Myb/SANT-like domain-containing protein</fullName>
    </recommendedName>
</protein>
<dbReference type="InterPro" id="IPR045026">
    <property type="entry name" value="LIMYB"/>
</dbReference>
<dbReference type="EMBL" id="JAIWQS010000007">
    <property type="protein sequence ID" value="KAJ8759894.1"/>
    <property type="molecule type" value="Genomic_DNA"/>
</dbReference>
<dbReference type="Pfam" id="PF12776">
    <property type="entry name" value="Myb_DNA-bind_3"/>
    <property type="match status" value="1"/>
</dbReference>
<evidence type="ECO:0000259" key="1">
    <source>
        <dbReference type="Pfam" id="PF12776"/>
    </source>
</evidence>